<organism evidence="7 8">
    <name type="scientific">Thraustotheca clavata</name>
    <dbReference type="NCBI Taxonomy" id="74557"/>
    <lineage>
        <taxon>Eukaryota</taxon>
        <taxon>Sar</taxon>
        <taxon>Stramenopiles</taxon>
        <taxon>Oomycota</taxon>
        <taxon>Saprolegniomycetes</taxon>
        <taxon>Saprolegniales</taxon>
        <taxon>Achlyaceae</taxon>
        <taxon>Thraustotheca</taxon>
    </lineage>
</organism>
<evidence type="ECO:0000256" key="4">
    <source>
        <dbReference type="ARBA" id="ARBA00023136"/>
    </source>
</evidence>
<dbReference type="InterPro" id="IPR001902">
    <property type="entry name" value="SLC26A/SulP_fam"/>
</dbReference>
<dbReference type="Pfam" id="PF01740">
    <property type="entry name" value="STAS"/>
    <property type="match status" value="1"/>
</dbReference>
<dbReference type="Pfam" id="PF00916">
    <property type="entry name" value="Sulfate_transp"/>
    <property type="match status" value="1"/>
</dbReference>
<gene>
    <name evidence="7" type="ORF">THRCLA_22561</name>
</gene>
<evidence type="ECO:0000256" key="2">
    <source>
        <dbReference type="ARBA" id="ARBA00022692"/>
    </source>
</evidence>
<dbReference type="Proteomes" id="UP000243217">
    <property type="component" value="Unassembled WGS sequence"/>
</dbReference>
<evidence type="ECO:0000256" key="1">
    <source>
        <dbReference type="ARBA" id="ARBA00004141"/>
    </source>
</evidence>
<dbReference type="InterPro" id="IPR036513">
    <property type="entry name" value="STAS_dom_sf"/>
</dbReference>
<dbReference type="InterPro" id="IPR002645">
    <property type="entry name" value="STAS_dom"/>
</dbReference>
<feature type="transmembrane region" description="Helical" evidence="5">
    <location>
        <begin position="180"/>
        <end position="198"/>
    </location>
</feature>
<feature type="transmembrane region" description="Helical" evidence="5">
    <location>
        <begin position="55"/>
        <end position="76"/>
    </location>
</feature>
<dbReference type="GO" id="GO:0008271">
    <property type="term" value="F:secondary active sulfate transmembrane transporter activity"/>
    <property type="evidence" value="ECO:0007669"/>
    <property type="project" value="InterPro"/>
</dbReference>
<protein>
    <submittedName>
        <fullName evidence="7">Sulfate Permease (SulP) Family</fullName>
    </submittedName>
</protein>
<dbReference type="SUPFAM" id="SSF52091">
    <property type="entry name" value="SpoIIaa-like"/>
    <property type="match status" value="1"/>
</dbReference>
<dbReference type="EMBL" id="JNBS01002553">
    <property type="protein sequence ID" value="OQR90325.1"/>
    <property type="molecule type" value="Genomic_DNA"/>
</dbReference>
<name>A0A1V9YX64_9STRA</name>
<feature type="transmembrane region" description="Helical" evidence="5">
    <location>
        <begin position="138"/>
        <end position="160"/>
    </location>
</feature>
<keyword evidence="4 5" id="KW-0472">Membrane</keyword>
<dbReference type="OrthoDB" id="288203at2759"/>
<evidence type="ECO:0000313" key="7">
    <source>
        <dbReference type="EMBL" id="OQR90325.1"/>
    </source>
</evidence>
<comment type="caution">
    <text evidence="7">The sequence shown here is derived from an EMBL/GenBank/DDBJ whole genome shotgun (WGS) entry which is preliminary data.</text>
</comment>
<sequence>MVLSLKRYLPWLEWVPNYNIKRDLKFDLIAGITVAMMIIPQEISLSNVMAVPPQYGLYTAAMTPVLYIVFGTSRVLSVANGSEISLMVGTYLQTISDINERIAVGILLSFIVGIINFAMGCLRLGVVADFLSRPVMGGFLSGGGILIMVAQFPTWVQITLPTYSYPLQTIYEIFNHFSKINWVSFTVGLISIIVLSFFKYAKGRFTSTPNLTEFLDGPAPTTPREQWGFSLNENDYANMEEEITTKKTLQPNKSKRIFQFLLRTLFDLGPLVICLIGIMAGILIGEKRIKVTGHVPQGMPDPLIPWYGFAHHIIKTVSFSDILIQAVSIAIVVYSTSVAIAKRLAVRGNYDINANQELLALGFASIIGSFFQIMVPTGAMSRTAVNAQSAKTQFASFITVSIVILVLCCFTNALYFLPKASLAAIIIVAGYWLIEFEEAKWLYRAKRDEFYVWIFSFIITVAFGILPGLFGSIGCSILALMIKTKKPGVYLLALNEAGHFVDHGMHSNTVIPNDILAVRVEGSLYFGNSEFLSQYLLSQLFEFPGRSYIVLDMKYLHDIDATTIQVFEILEERLTHHNVELAFANARSIVSEVLNASGLVKAKPHPEKSLEQVFELLRHCE</sequence>
<evidence type="ECO:0000256" key="5">
    <source>
        <dbReference type="SAM" id="Phobius"/>
    </source>
</evidence>
<reference evidence="7 8" key="1">
    <citation type="journal article" date="2014" name="Genome Biol. Evol.">
        <title>The secreted proteins of Achlya hypogyna and Thraustotheca clavata identify the ancestral oomycete secretome and reveal gene acquisitions by horizontal gene transfer.</title>
        <authorList>
            <person name="Misner I."/>
            <person name="Blouin N."/>
            <person name="Leonard G."/>
            <person name="Richards T.A."/>
            <person name="Lane C.E."/>
        </authorList>
    </citation>
    <scope>NUCLEOTIDE SEQUENCE [LARGE SCALE GENOMIC DNA]</scope>
    <source>
        <strain evidence="7 8">ATCC 34112</strain>
    </source>
</reference>
<dbReference type="PROSITE" id="PS50801">
    <property type="entry name" value="STAS"/>
    <property type="match status" value="1"/>
</dbReference>
<dbReference type="AlphaFoldDB" id="A0A1V9YX64"/>
<proteinExistence type="predicted"/>
<feature type="transmembrane region" description="Helical" evidence="5">
    <location>
        <begin position="392"/>
        <end position="410"/>
    </location>
</feature>
<keyword evidence="8" id="KW-1185">Reference proteome</keyword>
<dbReference type="Gene3D" id="3.30.750.24">
    <property type="entry name" value="STAS domain"/>
    <property type="match status" value="1"/>
</dbReference>
<keyword evidence="2 5" id="KW-0812">Transmembrane</keyword>
<dbReference type="InterPro" id="IPR011547">
    <property type="entry name" value="SLC26A/SulP_dom"/>
</dbReference>
<evidence type="ECO:0000256" key="3">
    <source>
        <dbReference type="ARBA" id="ARBA00022989"/>
    </source>
</evidence>
<feature type="transmembrane region" description="Helical" evidence="5">
    <location>
        <begin position="358"/>
        <end position="380"/>
    </location>
</feature>
<evidence type="ECO:0000259" key="6">
    <source>
        <dbReference type="PROSITE" id="PS50801"/>
    </source>
</evidence>
<feature type="transmembrane region" description="Helical" evidence="5">
    <location>
        <begin position="24"/>
        <end position="43"/>
    </location>
</feature>
<feature type="transmembrane region" description="Helical" evidence="5">
    <location>
        <begin position="102"/>
        <end position="126"/>
    </location>
</feature>
<dbReference type="GO" id="GO:0016020">
    <property type="term" value="C:membrane"/>
    <property type="evidence" value="ECO:0007669"/>
    <property type="project" value="UniProtKB-SubCell"/>
</dbReference>
<feature type="domain" description="STAS" evidence="6">
    <location>
        <begin position="505"/>
        <end position="599"/>
    </location>
</feature>
<evidence type="ECO:0000313" key="8">
    <source>
        <dbReference type="Proteomes" id="UP000243217"/>
    </source>
</evidence>
<dbReference type="PROSITE" id="PS01130">
    <property type="entry name" value="SLC26A"/>
    <property type="match status" value="1"/>
</dbReference>
<accession>A0A1V9YX64</accession>
<comment type="subcellular location">
    <subcellularLocation>
        <location evidence="1">Membrane</location>
        <topology evidence="1">Multi-pass membrane protein</topology>
    </subcellularLocation>
</comment>
<dbReference type="InterPro" id="IPR018045">
    <property type="entry name" value="S04_transporter_CS"/>
</dbReference>
<dbReference type="CDD" id="cd07042">
    <property type="entry name" value="STAS_SulP_like_sulfate_transporter"/>
    <property type="match status" value="1"/>
</dbReference>
<feature type="transmembrane region" description="Helical" evidence="5">
    <location>
        <begin position="260"/>
        <end position="284"/>
    </location>
</feature>
<dbReference type="PANTHER" id="PTHR11814">
    <property type="entry name" value="SULFATE TRANSPORTER"/>
    <property type="match status" value="1"/>
</dbReference>
<dbReference type="STRING" id="74557.A0A1V9YX64"/>
<keyword evidence="3 5" id="KW-1133">Transmembrane helix</keyword>
<feature type="transmembrane region" description="Helical" evidence="5">
    <location>
        <begin position="322"/>
        <end position="346"/>
    </location>
</feature>
<feature type="transmembrane region" description="Helical" evidence="5">
    <location>
        <begin position="454"/>
        <end position="482"/>
    </location>
</feature>